<dbReference type="Gene3D" id="1.10.10.60">
    <property type="entry name" value="Homeodomain-like"/>
    <property type="match status" value="1"/>
</dbReference>
<evidence type="ECO:0000256" key="1">
    <source>
        <dbReference type="ARBA" id="ARBA00023125"/>
    </source>
</evidence>
<dbReference type="PANTHER" id="PTHR30055">
    <property type="entry name" value="HTH-TYPE TRANSCRIPTIONAL REGULATOR RUTR"/>
    <property type="match status" value="1"/>
</dbReference>
<dbReference type="PROSITE" id="PS01081">
    <property type="entry name" value="HTH_TETR_1"/>
    <property type="match status" value="1"/>
</dbReference>
<organism evidence="4 5">
    <name type="scientific">Ktedonobacter robiniae</name>
    <dbReference type="NCBI Taxonomy" id="2778365"/>
    <lineage>
        <taxon>Bacteria</taxon>
        <taxon>Bacillati</taxon>
        <taxon>Chloroflexota</taxon>
        <taxon>Ktedonobacteria</taxon>
        <taxon>Ktedonobacterales</taxon>
        <taxon>Ktedonobacteraceae</taxon>
        <taxon>Ktedonobacter</taxon>
    </lineage>
</organism>
<dbReference type="InterPro" id="IPR050109">
    <property type="entry name" value="HTH-type_TetR-like_transc_reg"/>
</dbReference>
<name>A0ABQ3UKH4_9CHLR</name>
<evidence type="ECO:0000259" key="3">
    <source>
        <dbReference type="PROSITE" id="PS50977"/>
    </source>
</evidence>
<dbReference type="PANTHER" id="PTHR30055:SF226">
    <property type="entry name" value="HTH-TYPE TRANSCRIPTIONAL REGULATOR PKSA"/>
    <property type="match status" value="1"/>
</dbReference>
<dbReference type="EMBL" id="BNJG01000001">
    <property type="protein sequence ID" value="GHO53246.1"/>
    <property type="molecule type" value="Genomic_DNA"/>
</dbReference>
<accession>A0ABQ3UKH4</accession>
<sequence>MPRGQRRSSTGEDIEETRNTILRTAHQLFMEYGFRAVSTRQIADACGLTQPALYHHFSDKQDLYFAVVKETIARSRAGLELIAHRNESVPERLRLVARFLVSTNRIDIGMMLHDIEHELHERARADLHQEFHAGMLMPIASIFEDGIRQGFLCNEQTYGVDALMAADLFMNMLKRFILRAPRLRPAGSESHASLPETSYQPGYLEQAEQVVPILLFGLASHQADAKPTLSPIHLSEDLVSETEEPAQ</sequence>
<evidence type="ECO:0000256" key="2">
    <source>
        <dbReference type="PROSITE-ProRule" id="PRU00335"/>
    </source>
</evidence>
<dbReference type="Gene3D" id="1.10.357.10">
    <property type="entry name" value="Tetracycline Repressor, domain 2"/>
    <property type="match status" value="1"/>
</dbReference>
<evidence type="ECO:0000313" key="5">
    <source>
        <dbReference type="Proteomes" id="UP000654345"/>
    </source>
</evidence>
<protein>
    <submittedName>
        <fullName evidence="4">TetR family transcriptional regulator</fullName>
    </submittedName>
</protein>
<reference evidence="4 5" key="1">
    <citation type="journal article" date="2021" name="Int. J. Syst. Evol. Microbiol.">
        <title>Reticulibacter mediterranei gen. nov., sp. nov., within the new family Reticulibacteraceae fam. nov., and Ktedonospora formicarum gen. nov., sp. nov., Ktedonobacter robiniae sp. nov., Dictyobacter formicarum sp. nov. and Dictyobacter arantiisoli sp. nov., belonging to the class Ktedonobacteria.</title>
        <authorList>
            <person name="Yabe S."/>
            <person name="Zheng Y."/>
            <person name="Wang C.M."/>
            <person name="Sakai Y."/>
            <person name="Abe K."/>
            <person name="Yokota A."/>
            <person name="Donadio S."/>
            <person name="Cavaletti L."/>
            <person name="Monciardini P."/>
        </authorList>
    </citation>
    <scope>NUCLEOTIDE SEQUENCE [LARGE SCALE GENOMIC DNA]</scope>
    <source>
        <strain evidence="4 5">SOSP1-30</strain>
    </source>
</reference>
<dbReference type="RefSeq" id="WP_201370096.1">
    <property type="nucleotide sequence ID" value="NZ_BNJG01000001.1"/>
</dbReference>
<keyword evidence="5" id="KW-1185">Reference proteome</keyword>
<dbReference type="Proteomes" id="UP000654345">
    <property type="component" value="Unassembled WGS sequence"/>
</dbReference>
<feature type="domain" description="HTH tetR-type" evidence="3">
    <location>
        <begin position="15"/>
        <end position="75"/>
    </location>
</feature>
<dbReference type="InterPro" id="IPR023772">
    <property type="entry name" value="DNA-bd_HTH_TetR-type_CS"/>
</dbReference>
<feature type="DNA-binding region" description="H-T-H motif" evidence="2">
    <location>
        <begin position="38"/>
        <end position="57"/>
    </location>
</feature>
<evidence type="ECO:0000313" key="4">
    <source>
        <dbReference type="EMBL" id="GHO53246.1"/>
    </source>
</evidence>
<dbReference type="Pfam" id="PF00440">
    <property type="entry name" value="TetR_N"/>
    <property type="match status" value="1"/>
</dbReference>
<dbReference type="SUPFAM" id="SSF46689">
    <property type="entry name" value="Homeodomain-like"/>
    <property type="match status" value="1"/>
</dbReference>
<keyword evidence="1 2" id="KW-0238">DNA-binding</keyword>
<comment type="caution">
    <text evidence="4">The sequence shown here is derived from an EMBL/GenBank/DDBJ whole genome shotgun (WGS) entry which is preliminary data.</text>
</comment>
<dbReference type="InterPro" id="IPR001647">
    <property type="entry name" value="HTH_TetR"/>
</dbReference>
<proteinExistence type="predicted"/>
<dbReference type="InterPro" id="IPR009057">
    <property type="entry name" value="Homeodomain-like_sf"/>
</dbReference>
<dbReference type="PROSITE" id="PS50977">
    <property type="entry name" value="HTH_TETR_2"/>
    <property type="match status" value="1"/>
</dbReference>
<gene>
    <name evidence="4" type="ORF">KSB_17210</name>
</gene>
<dbReference type="PRINTS" id="PR00455">
    <property type="entry name" value="HTHTETR"/>
</dbReference>